<comment type="cofactor">
    <cofactor evidence="1">
        <name>Mg(2+)</name>
        <dbReference type="ChEBI" id="CHEBI:18420"/>
    </cofactor>
</comment>
<feature type="transmembrane region" description="Helical" evidence="4">
    <location>
        <begin position="291"/>
        <end position="316"/>
    </location>
</feature>
<accession>A0A518N7G9</accession>
<reference evidence="6 7" key="1">
    <citation type="submission" date="2019-07" db="EMBL/GenBank/DDBJ databases">
        <title>Full genome sequence of Luteimonas sp. Gr-4.</title>
        <authorList>
            <person name="Im W.-T."/>
        </authorList>
    </citation>
    <scope>NUCLEOTIDE SEQUENCE [LARGE SCALE GENOMIC DNA]</scope>
    <source>
        <strain evidence="6 7">Gr-4</strain>
    </source>
</reference>
<comment type="catalytic activity">
    <reaction evidence="3">
        <text>2 GTP = 3',3'-c-di-GMP + 2 diphosphate</text>
        <dbReference type="Rhea" id="RHEA:24898"/>
        <dbReference type="ChEBI" id="CHEBI:33019"/>
        <dbReference type="ChEBI" id="CHEBI:37565"/>
        <dbReference type="ChEBI" id="CHEBI:58805"/>
        <dbReference type="EC" id="2.7.7.65"/>
    </reaction>
</comment>
<evidence type="ECO:0000259" key="5">
    <source>
        <dbReference type="PROSITE" id="PS50887"/>
    </source>
</evidence>
<dbReference type="Proteomes" id="UP000316584">
    <property type="component" value="Chromosome"/>
</dbReference>
<dbReference type="PANTHER" id="PTHR45138:SF9">
    <property type="entry name" value="DIGUANYLATE CYCLASE DGCM-RELATED"/>
    <property type="match status" value="1"/>
</dbReference>
<feature type="transmembrane region" description="Helical" evidence="4">
    <location>
        <begin position="219"/>
        <end position="239"/>
    </location>
</feature>
<protein>
    <recommendedName>
        <fullName evidence="2">diguanylate cyclase</fullName>
        <ecNumber evidence="2">2.7.7.65</ecNumber>
    </recommendedName>
</protein>
<dbReference type="KEGG" id="lug:FPZ22_05545"/>
<feature type="transmembrane region" description="Helical" evidence="4">
    <location>
        <begin position="120"/>
        <end position="138"/>
    </location>
</feature>
<dbReference type="CDD" id="cd01949">
    <property type="entry name" value="GGDEF"/>
    <property type="match status" value="1"/>
</dbReference>
<evidence type="ECO:0000256" key="4">
    <source>
        <dbReference type="SAM" id="Phobius"/>
    </source>
</evidence>
<dbReference type="InterPro" id="IPR000160">
    <property type="entry name" value="GGDEF_dom"/>
</dbReference>
<dbReference type="NCBIfam" id="TIGR00254">
    <property type="entry name" value="GGDEF"/>
    <property type="match status" value="1"/>
</dbReference>
<dbReference type="PROSITE" id="PS50887">
    <property type="entry name" value="GGDEF"/>
    <property type="match status" value="1"/>
</dbReference>
<evidence type="ECO:0000256" key="1">
    <source>
        <dbReference type="ARBA" id="ARBA00001946"/>
    </source>
</evidence>
<keyword evidence="4" id="KW-0812">Transmembrane</keyword>
<evidence type="ECO:0000313" key="7">
    <source>
        <dbReference type="Proteomes" id="UP000316584"/>
    </source>
</evidence>
<proteinExistence type="predicted"/>
<dbReference type="AlphaFoldDB" id="A0A518N7G9"/>
<dbReference type="Pfam" id="PF00990">
    <property type="entry name" value="GGDEF"/>
    <property type="match status" value="1"/>
</dbReference>
<keyword evidence="4" id="KW-1133">Transmembrane helix</keyword>
<dbReference type="InterPro" id="IPR043128">
    <property type="entry name" value="Rev_trsase/Diguanyl_cyclase"/>
</dbReference>
<dbReference type="SUPFAM" id="SSF55073">
    <property type="entry name" value="Nucleotide cyclase"/>
    <property type="match status" value="1"/>
</dbReference>
<sequence length="497" mass="52444">MKAAARRLKGHEPPCPQGVGGCPGGTRLARCDAARASRPGRCNADVVRHFLVFSRVVGLLLIGVALSVLLGWSRGLVMLAAVVPGQVTMKPSAAIGFLIAGGALLLAHHGGRAARAGSTVCSVSLLLLGAAVLVQYLWGADLGIDHLFPDPDAGRLGRPPGRMAELAAVGFMLLGGIGLLMAVDRWLWLRDFLALGVIAIAMVGLASYGVTLAGQRGELFSHLPILTAVLLLLGALGWMSATPTVGLTRVATADSLGGVLARRLLLPSLLLPAAFSFAFKALQLRSGVSDAFALALAALFTGGTVACLIWWVAALLDRIERHRDEFKVLRDHATTDTLTGLINRRGFDAAISELLRRKKHFGMPFSLLLVDLDSFKNYNDRFGHLAGDEVLQRTGRILRDVMRPLDVAARYGGEEFAVLLPEAGITAAAAVATRIAEKFHGDGWPNGPVTASIGVAEAMSGETASELIARADGALYEGKRTGRDRIVLAEAMRKSAA</sequence>
<dbReference type="GO" id="GO:0052621">
    <property type="term" value="F:diguanylate cyclase activity"/>
    <property type="evidence" value="ECO:0007669"/>
    <property type="project" value="UniProtKB-EC"/>
</dbReference>
<name>A0A518N7G9_9GAMM</name>
<feature type="transmembrane region" description="Helical" evidence="4">
    <location>
        <begin position="166"/>
        <end position="183"/>
    </location>
</feature>
<keyword evidence="4" id="KW-0472">Membrane</keyword>
<dbReference type="FunFam" id="3.30.70.270:FF:000001">
    <property type="entry name" value="Diguanylate cyclase domain protein"/>
    <property type="match status" value="1"/>
</dbReference>
<evidence type="ECO:0000256" key="2">
    <source>
        <dbReference type="ARBA" id="ARBA00012528"/>
    </source>
</evidence>
<dbReference type="EMBL" id="CP042218">
    <property type="protein sequence ID" value="QDW67850.1"/>
    <property type="molecule type" value="Genomic_DNA"/>
</dbReference>
<gene>
    <name evidence="6" type="ORF">FPZ22_05545</name>
</gene>
<feature type="transmembrane region" description="Helical" evidence="4">
    <location>
        <begin position="192"/>
        <end position="213"/>
    </location>
</feature>
<feature type="transmembrane region" description="Helical" evidence="4">
    <location>
        <begin position="50"/>
        <end position="72"/>
    </location>
</feature>
<dbReference type="OrthoDB" id="9803824at2"/>
<dbReference type="SMART" id="SM00267">
    <property type="entry name" value="GGDEF"/>
    <property type="match status" value="1"/>
</dbReference>
<evidence type="ECO:0000313" key="6">
    <source>
        <dbReference type="EMBL" id="QDW67850.1"/>
    </source>
</evidence>
<keyword evidence="7" id="KW-1185">Reference proteome</keyword>
<dbReference type="InterPro" id="IPR050469">
    <property type="entry name" value="Diguanylate_Cyclase"/>
</dbReference>
<feature type="transmembrane region" description="Helical" evidence="4">
    <location>
        <begin position="260"/>
        <end position="279"/>
    </location>
</feature>
<dbReference type="EC" id="2.7.7.65" evidence="2"/>
<dbReference type="InterPro" id="IPR029787">
    <property type="entry name" value="Nucleotide_cyclase"/>
</dbReference>
<dbReference type="Gene3D" id="3.30.70.270">
    <property type="match status" value="1"/>
</dbReference>
<dbReference type="PANTHER" id="PTHR45138">
    <property type="entry name" value="REGULATORY COMPONENTS OF SENSORY TRANSDUCTION SYSTEM"/>
    <property type="match status" value="1"/>
</dbReference>
<organism evidence="6 7">
    <name type="scientific">Luteimonas granuli</name>
    <dbReference type="NCBI Taxonomy" id="1176533"/>
    <lineage>
        <taxon>Bacteria</taxon>
        <taxon>Pseudomonadati</taxon>
        <taxon>Pseudomonadota</taxon>
        <taxon>Gammaproteobacteria</taxon>
        <taxon>Lysobacterales</taxon>
        <taxon>Lysobacteraceae</taxon>
        <taxon>Luteimonas</taxon>
    </lineage>
</organism>
<feature type="domain" description="GGDEF" evidence="5">
    <location>
        <begin position="363"/>
        <end position="491"/>
    </location>
</feature>
<evidence type="ECO:0000256" key="3">
    <source>
        <dbReference type="ARBA" id="ARBA00034247"/>
    </source>
</evidence>
<feature type="transmembrane region" description="Helical" evidence="4">
    <location>
        <begin position="92"/>
        <end position="108"/>
    </location>
</feature>